<dbReference type="PANTHER" id="PTHR34130">
    <property type="entry name" value="OS08G0243800 PROTEIN"/>
    <property type="match status" value="1"/>
</dbReference>
<evidence type="ECO:0000256" key="1">
    <source>
        <dbReference type="SAM" id="MobiDB-lite"/>
    </source>
</evidence>
<dbReference type="Proteomes" id="UP001346149">
    <property type="component" value="Unassembled WGS sequence"/>
</dbReference>
<keyword evidence="3" id="KW-1185">Reference proteome</keyword>
<organism evidence="2 3">
    <name type="scientific">Trapa natans</name>
    <name type="common">Water chestnut</name>
    <dbReference type="NCBI Taxonomy" id="22666"/>
    <lineage>
        <taxon>Eukaryota</taxon>
        <taxon>Viridiplantae</taxon>
        <taxon>Streptophyta</taxon>
        <taxon>Embryophyta</taxon>
        <taxon>Tracheophyta</taxon>
        <taxon>Spermatophyta</taxon>
        <taxon>Magnoliopsida</taxon>
        <taxon>eudicotyledons</taxon>
        <taxon>Gunneridae</taxon>
        <taxon>Pentapetalae</taxon>
        <taxon>rosids</taxon>
        <taxon>malvids</taxon>
        <taxon>Myrtales</taxon>
        <taxon>Lythraceae</taxon>
        <taxon>Trapa</taxon>
    </lineage>
</organism>
<feature type="region of interest" description="Disordered" evidence="1">
    <location>
        <begin position="110"/>
        <end position="176"/>
    </location>
</feature>
<feature type="compositionally biased region" description="Polar residues" evidence="1">
    <location>
        <begin position="167"/>
        <end position="176"/>
    </location>
</feature>
<reference evidence="2 3" key="1">
    <citation type="journal article" date="2023" name="Hortic Res">
        <title>Pangenome of water caltrop reveals structural variations and asymmetric subgenome divergence after allopolyploidization.</title>
        <authorList>
            <person name="Zhang X."/>
            <person name="Chen Y."/>
            <person name="Wang L."/>
            <person name="Yuan Y."/>
            <person name="Fang M."/>
            <person name="Shi L."/>
            <person name="Lu R."/>
            <person name="Comes H.P."/>
            <person name="Ma Y."/>
            <person name="Chen Y."/>
            <person name="Huang G."/>
            <person name="Zhou Y."/>
            <person name="Zheng Z."/>
            <person name="Qiu Y."/>
        </authorList>
    </citation>
    <scope>NUCLEOTIDE SEQUENCE [LARGE SCALE GENOMIC DNA]</scope>
    <source>
        <strain evidence="2">F231</strain>
    </source>
</reference>
<gene>
    <name evidence="2" type="ORF">SAY86_026611</name>
</gene>
<evidence type="ECO:0000313" key="3">
    <source>
        <dbReference type="Proteomes" id="UP001346149"/>
    </source>
</evidence>
<feature type="region of interest" description="Disordered" evidence="1">
    <location>
        <begin position="1"/>
        <end position="48"/>
    </location>
</feature>
<protein>
    <submittedName>
        <fullName evidence="2">Uncharacterized protein</fullName>
    </submittedName>
</protein>
<name>A0AAN7KEL5_TRANT</name>
<evidence type="ECO:0000313" key="2">
    <source>
        <dbReference type="EMBL" id="KAK4765521.1"/>
    </source>
</evidence>
<accession>A0AAN7KEL5</accession>
<dbReference type="AlphaFoldDB" id="A0AAN7KEL5"/>
<sequence>MGDHFYPQAQEDVDGSDQEALSLSDFPLHDNTSIGDHSNRTPPMSSSHSPDFFEFFSEDFRLLDGGMCAADDIIICGKLVPFKDPKYRAPNFPATGDSHAFAREKLEVEEEKEEISIRHSHKATLRLRSRSESSSRSNHSQRPKISELTRNSRSLDYRKPQRFPDPSGSSPPETVNAINSAAKYKGIRKSTSDVTSSKRAAATRPRWSLFAFGMAKLPAEMELEDIKTRQLRRNPTTKLFVPVERSGDRLPVGRSNNKRSSWKLLSALSCKGNTSVAVMSTSSLACLPQGESFA</sequence>
<feature type="compositionally biased region" description="Basic residues" evidence="1">
    <location>
        <begin position="118"/>
        <end position="128"/>
    </location>
</feature>
<feature type="compositionally biased region" description="Polar residues" evidence="1">
    <location>
        <begin position="30"/>
        <end position="44"/>
    </location>
</feature>
<comment type="caution">
    <text evidence="2">The sequence shown here is derived from an EMBL/GenBank/DDBJ whole genome shotgun (WGS) entry which is preliminary data.</text>
</comment>
<dbReference type="PANTHER" id="PTHR34130:SF3">
    <property type="entry name" value="DUF1645 FAMILY PROTEIN"/>
    <property type="match status" value="1"/>
</dbReference>
<dbReference type="EMBL" id="JAXQNO010000023">
    <property type="protein sequence ID" value="KAK4765521.1"/>
    <property type="molecule type" value="Genomic_DNA"/>
</dbReference>
<proteinExistence type="predicted"/>